<protein>
    <submittedName>
        <fullName evidence="1">Uncharacterized protein</fullName>
    </submittedName>
</protein>
<dbReference type="RefSeq" id="WP_155309765.1">
    <property type="nucleotide sequence ID" value="NZ_AP021879.1"/>
</dbReference>
<dbReference type="AlphaFoldDB" id="A0A5K8A7F3"/>
<accession>A0A5K8A7F3</accession>
<name>A0A5K8A7F3_9BACT</name>
<organism evidence="1 2">
    <name type="scientific">Desulfosarcina ovata subsp. ovata</name>
    <dbReference type="NCBI Taxonomy" id="2752305"/>
    <lineage>
        <taxon>Bacteria</taxon>
        <taxon>Pseudomonadati</taxon>
        <taxon>Thermodesulfobacteriota</taxon>
        <taxon>Desulfobacteria</taxon>
        <taxon>Desulfobacterales</taxon>
        <taxon>Desulfosarcinaceae</taxon>
        <taxon>Desulfosarcina</taxon>
    </lineage>
</organism>
<reference evidence="1 2" key="1">
    <citation type="submission" date="2019-11" db="EMBL/GenBank/DDBJ databases">
        <title>Comparative genomics of hydrocarbon-degrading Desulfosarcina strains.</title>
        <authorList>
            <person name="Watanabe M."/>
            <person name="Kojima H."/>
            <person name="Fukui M."/>
        </authorList>
    </citation>
    <scope>NUCLEOTIDE SEQUENCE [LARGE SCALE GENOMIC DNA]</scope>
    <source>
        <strain evidence="2">oXyS1</strain>
    </source>
</reference>
<gene>
    <name evidence="1" type="ORF">DSCOOX_16350</name>
</gene>
<sequence length="353" mass="41530">MAFWSVREELSQFNRLRRSYYELLRDELDQFMLDYSLIQSYQQFADRKLSYPFIEKRELKPRARIPGIEYECQKTFLVIFVEDVIPANHKKYIRFFDVNKPTKTNLLQSKALPLPEQFDRTHKYLDSVHFYNFMNVLMPVDYALLIQRDPSSHSANRYSLTHYHVRIDWPIADAAEDLAQNLRYISKDLYEKGDKCAELIQRKLFEYYGMPFMVGGRRTAAMVAAQYLKRIPCITTVYAGSSESRTLYRISERGVSKAALVRFTNEEARRIAESQKIPLRSFRKNYVIADKGKTNICIFQATYSYTAHARPPEDGKLREINPDVNWLTVGEEHLLPKPGVRKYPPINLNLIYT</sequence>
<dbReference type="Proteomes" id="UP000422108">
    <property type="component" value="Chromosome"/>
</dbReference>
<dbReference type="EMBL" id="AP021879">
    <property type="protein sequence ID" value="BBO88455.1"/>
    <property type="molecule type" value="Genomic_DNA"/>
</dbReference>
<evidence type="ECO:0000313" key="1">
    <source>
        <dbReference type="EMBL" id="BBO88455.1"/>
    </source>
</evidence>
<proteinExistence type="predicted"/>
<keyword evidence="2" id="KW-1185">Reference proteome</keyword>
<evidence type="ECO:0000313" key="2">
    <source>
        <dbReference type="Proteomes" id="UP000422108"/>
    </source>
</evidence>